<comment type="caution">
    <text evidence="3">The sequence shown here is derived from an EMBL/GenBank/DDBJ whole genome shotgun (WGS) entry which is preliminary data.</text>
</comment>
<dbReference type="InterPro" id="IPR036291">
    <property type="entry name" value="NAD(P)-bd_dom_sf"/>
</dbReference>
<dbReference type="Proteomes" id="UP000664761">
    <property type="component" value="Unassembled WGS sequence"/>
</dbReference>
<dbReference type="SUPFAM" id="SSF51735">
    <property type="entry name" value="NAD(P)-binding Rossmann-fold domains"/>
    <property type="match status" value="1"/>
</dbReference>
<evidence type="ECO:0000313" key="3">
    <source>
        <dbReference type="EMBL" id="MBO0333321.1"/>
    </source>
</evidence>
<dbReference type="PRINTS" id="PR00081">
    <property type="entry name" value="GDHRDH"/>
</dbReference>
<dbReference type="InterPro" id="IPR002347">
    <property type="entry name" value="SDR_fam"/>
</dbReference>
<keyword evidence="4" id="KW-1185">Reference proteome</keyword>
<sequence length="241" mass="25612">MSTTGEYFKSRVLITGGTAGIGLATAKRLLLDGHQVFICGRSAEKLAAAQTELAGMDVASSIEGTVCDVRDSDAVSRMVDQAASVMGGLDALVNNAGVGRIADVEAMSVEYWRDMIDINLNGVFYCCKAAIPYLKSSPKGNIINIGSRAGRYAFPGGTAYNATKFGLQGFSEALFLDLSKYGIGVSLVAPGAVATGFAGVEDEDWHLQPDDIAKVIGDLLRNDQRANVNWIEIRPGLRDLR</sequence>
<evidence type="ECO:0000256" key="1">
    <source>
        <dbReference type="ARBA" id="ARBA00006484"/>
    </source>
</evidence>
<name>A0ABS3F474_9PROT</name>
<gene>
    <name evidence="3" type="ORF">J0X12_06840</name>
</gene>
<dbReference type="Gene3D" id="3.40.50.720">
    <property type="entry name" value="NAD(P)-binding Rossmann-like Domain"/>
    <property type="match status" value="1"/>
</dbReference>
<dbReference type="RefSeq" id="WP_207043535.1">
    <property type="nucleotide sequence ID" value="NZ_JAFLNC010000002.1"/>
</dbReference>
<dbReference type="PRINTS" id="PR00080">
    <property type="entry name" value="SDRFAMILY"/>
</dbReference>
<evidence type="ECO:0000256" key="2">
    <source>
        <dbReference type="RuleBase" id="RU000363"/>
    </source>
</evidence>
<comment type="similarity">
    <text evidence="1 2">Belongs to the short-chain dehydrogenases/reductases (SDR) family.</text>
</comment>
<reference evidence="3 4" key="1">
    <citation type="submission" date="2021-03" db="EMBL/GenBank/DDBJ databases">
        <title>Sneathiella sp. CAU 1612 isolated from Kang Won-do.</title>
        <authorList>
            <person name="Kim W."/>
        </authorList>
    </citation>
    <scope>NUCLEOTIDE SEQUENCE [LARGE SCALE GENOMIC DNA]</scope>
    <source>
        <strain evidence="3 4">CAU 1612</strain>
    </source>
</reference>
<organism evidence="3 4">
    <name type="scientific">Sneathiella sedimenti</name>
    <dbReference type="NCBI Taxonomy" id="2816034"/>
    <lineage>
        <taxon>Bacteria</taxon>
        <taxon>Pseudomonadati</taxon>
        <taxon>Pseudomonadota</taxon>
        <taxon>Alphaproteobacteria</taxon>
        <taxon>Sneathiellales</taxon>
        <taxon>Sneathiellaceae</taxon>
        <taxon>Sneathiella</taxon>
    </lineage>
</organism>
<dbReference type="EMBL" id="JAFLNC010000002">
    <property type="protein sequence ID" value="MBO0333321.1"/>
    <property type="molecule type" value="Genomic_DNA"/>
</dbReference>
<protein>
    <submittedName>
        <fullName evidence="3">SDR family NAD(P)-dependent oxidoreductase</fullName>
    </submittedName>
</protein>
<dbReference type="Pfam" id="PF00106">
    <property type="entry name" value="adh_short"/>
    <property type="match status" value="1"/>
</dbReference>
<evidence type="ECO:0000313" key="4">
    <source>
        <dbReference type="Proteomes" id="UP000664761"/>
    </source>
</evidence>
<proteinExistence type="inferred from homology"/>
<dbReference type="PANTHER" id="PTHR42879:SF2">
    <property type="entry name" value="3-OXOACYL-[ACYL-CARRIER-PROTEIN] REDUCTASE FABG"/>
    <property type="match status" value="1"/>
</dbReference>
<accession>A0ABS3F474</accession>
<dbReference type="InterPro" id="IPR050259">
    <property type="entry name" value="SDR"/>
</dbReference>
<dbReference type="PANTHER" id="PTHR42879">
    <property type="entry name" value="3-OXOACYL-(ACYL-CARRIER-PROTEIN) REDUCTASE"/>
    <property type="match status" value="1"/>
</dbReference>